<organism evidence="2">
    <name type="scientific">Chromera velia CCMP2878</name>
    <dbReference type="NCBI Taxonomy" id="1169474"/>
    <lineage>
        <taxon>Eukaryota</taxon>
        <taxon>Sar</taxon>
        <taxon>Alveolata</taxon>
        <taxon>Colpodellida</taxon>
        <taxon>Chromeraceae</taxon>
        <taxon>Chromera</taxon>
    </lineage>
</organism>
<dbReference type="VEuPathDB" id="CryptoDB:Cvel_4857"/>
<feature type="compositionally biased region" description="Polar residues" evidence="1">
    <location>
        <begin position="138"/>
        <end position="150"/>
    </location>
</feature>
<dbReference type="EMBL" id="CDMZ01001325">
    <property type="protein sequence ID" value="CEM30807.1"/>
    <property type="molecule type" value="Genomic_DNA"/>
</dbReference>
<gene>
    <name evidence="2" type="ORF">Cvel_4857</name>
</gene>
<protein>
    <submittedName>
        <fullName evidence="2">Uncharacterized protein</fullName>
    </submittedName>
</protein>
<feature type="compositionally biased region" description="Basic and acidic residues" evidence="1">
    <location>
        <begin position="191"/>
        <end position="225"/>
    </location>
</feature>
<dbReference type="AlphaFoldDB" id="A0A0G4GL85"/>
<sequence>MDDIRRASRREMGRVDLTAASRRFSSSMQQQLQRLTLFMLTNSPALRTCMLGEKGATRFKTMLRKQTKHYKEVGGKKQRRMRFVKRRRKTSTAHLASLAPAAGLHASVWSVSPSSSSLASSSEDKQKTPGASPRKLRGSSSSFQDSQVTAATEYGDRERDVMAGSEVEDREREESDFSREEAENSTENEEEGAKGEERSSPGEGVKEQKKSSSNRGDKKKNEATKKSNKTSSSWSDGWGENPFSLNFDPSAVASLLTHVMSNRNP</sequence>
<proteinExistence type="predicted"/>
<evidence type="ECO:0000256" key="1">
    <source>
        <dbReference type="SAM" id="MobiDB-lite"/>
    </source>
</evidence>
<reference evidence="2" key="1">
    <citation type="submission" date="2014-11" db="EMBL/GenBank/DDBJ databases">
        <authorList>
            <person name="Otto D Thomas"/>
            <person name="Naeem Raeece"/>
        </authorList>
    </citation>
    <scope>NUCLEOTIDE SEQUENCE</scope>
</reference>
<accession>A0A0G4GL85</accession>
<feature type="compositionally biased region" description="Low complexity" evidence="1">
    <location>
        <begin position="112"/>
        <end position="121"/>
    </location>
</feature>
<feature type="region of interest" description="Disordered" evidence="1">
    <location>
        <begin position="112"/>
        <end position="247"/>
    </location>
</feature>
<evidence type="ECO:0000313" key="2">
    <source>
        <dbReference type="EMBL" id="CEM30807.1"/>
    </source>
</evidence>
<name>A0A0G4GL85_9ALVE</name>
<feature type="compositionally biased region" description="Basic and acidic residues" evidence="1">
    <location>
        <begin position="154"/>
        <end position="182"/>
    </location>
</feature>